<dbReference type="Proteomes" id="UP000289437">
    <property type="component" value="Unassembled WGS sequence"/>
</dbReference>
<dbReference type="AlphaFoldDB" id="A0A4Q0SY85"/>
<dbReference type="EMBL" id="RDSM01000006">
    <property type="protein sequence ID" value="RXH53976.1"/>
    <property type="molecule type" value="Genomic_DNA"/>
</dbReference>
<accession>A0A4Q0SY85</accession>
<organism evidence="1 2">
    <name type="scientific">Granulicella sibirica</name>
    <dbReference type="NCBI Taxonomy" id="2479048"/>
    <lineage>
        <taxon>Bacteria</taxon>
        <taxon>Pseudomonadati</taxon>
        <taxon>Acidobacteriota</taxon>
        <taxon>Terriglobia</taxon>
        <taxon>Terriglobales</taxon>
        <taxon>Acidobacteriaceae</taxon>
        <taxon>Granulicella</taxon>
    </lineage>
</organism>
<evidence type="ECO:0000313" key="1">
    <source>
        <dbReference type="EMBL" id="RXH53976.1"/>
    </source>
</evidence>
<proteinExistence type="predicted"/>
<keyword evidence="2" id="KW-1185">Reference proteome</keyword>
<reference evidence="1 2" key="1">
    <citation type="submission" date="2018-11" db="EMBL/GenBank/DDBJ databases">
        <authorList>
            <person name="Mardanov A.V."/>
            <person name="Ravin N.V."/>
            <person name="Dedysh S.N."/>
        </authorList>
    </citation>
    <scope>NUCLEOTIDE SEQUENCE [LARGE SCALE GENOMIC DNA]</scope>
    <source>
        <strain evidence="1 2">AF10</strain>
    </source>
</reference>
<evidence type="ECO:0000313" key="2">
    <source>
        <dbReference type="Proteomes" id="UP000289437"/>
    </source>
</evidence>
<gene>
    <name evidence="1" type="ORF">GRAN_4945</name>
</gene>
<protein>
    <submittedName>
        <fullName evidence="1">Uncharacterized protein</fullName>
    </submittedName>
</protein>
<comment type="caution">
    <text evidence="1">The sequence shown here is derived from an EMBL/GenBank/DDBJ whole genome shotgun (WGS) entry which is preliminary data.</text>
</comment>
<reference evidence="2" key="2">
    <citation type="submission" date="2019-02" db="EMBL/GenBank/DDBJ databases">
        <title>Granulicella sibirica sp. nov., a psychrotolerant acidobacterium isolated from an organic soil layer in forested tundra, West Siberia.</title>
        <authorList>
            <person name="Oshkin I.Y."/>
            <person name="Kulichevskaya I.S."/>
            <person name="Rijpstra W.I.C."/>
            <person name="Sinninghe Damste J.S."/>
            <person name="Rakitin A.L."/>
            <person name="Ravin N.V."/>
            <person name="Dedysh S.N."/>
        </authorList>
    </citation>
    <scope>NUCLEOTIDE SEQUENCE [LARGE SCALE GENOMIC DNA]</scope>
    <source>
        <strain evidence="2">AF10</strain>
    </source>
</reference>
<sequence length="66" mass="7526">MEGSNNSQVADLLHRLTPPVEALANLSWLILHDCEHADKVRFYAEHAEQQIAELRTIMLESSKPKE</sequence>
<name>A0A4Q0SY85_9BACT</name>